<sequence>MKSLDAKAEELDAKSPFTHVRERFRRPDGTVYMGGHSLGALSSNVPAALEKAVLQEWGQGVVRSWIDWMPVLSALGERVGSLLGAAPGCTAVGDSTSVQLFNALTAAARLRPDRPVLLTDPGHFPTDRYLADSVARLLGLRVHRVAVPDAAEFLRAHGDEVGVAAYPAVDYRTGELWDLPKLTAMAHGAGALTVWDVSHAVGAMPLDLARHDVDFAVGCTYKYLSGGPGAPAFVYAAPRHQEFLDQPLTGWLGHAEPFSGEEAYRPAPGIERTRIGTPPMLSALALNAALDVYDDVELFEVRSESLSLTSFLIDCADELLAGRGFEVVTPRQENQRGSHVALRHPDAYPLVRALIERGVIGDMREPDLVRFGCNALYVTHEDVYRCVVTLRDVVDAGEHRDPRFRLRKAFG</sequence>
<gene>
    <name evidence="4 7" type="primary">kynU</name>
    <name evidence="7" type="ORF">FXF69_14200</name>
</gene>
<protein>
    <recommendedName>
        <fullName evidence="4 5">Kynureninase</fullName>
        <ecNumber evidence="4 5">3.7.1.3</ecNumber>
    </recommendedName>
    <alternativeName>
        <fullName evidence="4">L-kynurenine hydrolase</fullName>
    </alternativeName>
</protein>
<evidence type="ECO:0000256" key="6">
    <source>
        <dbReference type="PIRNR" id="PIRNR038800"/>
    </source>
</evidence>
<dbReference type="STRING" id="1220554.GCA_001552135_03459"/>
<feature type="binding site" evidence="4">
    <location>
        <position position="277"/>
    </location>
    <ligand>
        <name>pyridoxal 5'-phosphate</name>
        <dbReference type="ChEBI" id="CHEBI:597326"/>
    </ligand>
</feature>
<dbReference type="NCBIfam" id="TIGR01814">
    <property type="entry name" value="kynureninase"/>
    <property type="match status" value="1"/>
</dbReference>
<dbReference type="AlphaFoldDB" id="A0A5D0NQ76"/>
<evidence type="ECO:0000256" key="3">
    <source>
        <dbReference type="ARBA" id="ARBA00022898"/>
    </source>
</evidence>
<feature type="binding site" evidence="4">
    <location>
        <begin position="124"/>
        <end position="127"/>
    </location>
    <ligand>
        <name>pyridoxal 5'-phosphate</name>
        <dbReference type="ChEBI" id="CHEBI:597326"/>
    </ligand>
</feature>
<feature type="binding site" evidence="4">
    <location>
        <position position="251"/>
    </location>
    <ligand>
        <name>pyridoxal 5'-phosphate</name>
        <dbReference type="ChEBI" id="CHEBI:597326"/>
    </ligand>
</feature>
<dbReference type="SUPFAM" id="SSF53383">
    <property type="entry name" value="PLP-dependent transferases"/>
    <property type="match status" value="1"/>
</dbReference>
<comment type="cofactor">
    <cofactor evidence="4 6">
        <name>pyridoxal 5'-phosphate</name>
        <dbReference type="ChEBI" id="CHEBI:597326"/>
    </cofactor>
</comment>
<dbReference type="EC" id="3.7.1.3" evidence="4 5"/>
<dbReference type="GO" id="GO:0030429">
    <property type="term" value="F:kynureninase activity"/>
    <property type="evidence" value="ECO:0007669"/>
    <property type="project" value="UniProtKB-UniRule"/>
</dbReference>
<feature type="binding site" evidence="4">
    <location>
        <position position="96"/>
    </location>
    <ligand>
        <name>pyridoxal 5'-phosphate</name>
        <dbReference type="ChEBI" id="CHEBI:597326"/>
    </ligand>
</feature>
<feature type="binding site" evidence="4">
    <location>
        <position position="97"/>
    </location>
    <ligand>
        <name>pyridoxal 5'-phosphate</name>
        <dbReference type="ChEBI" id="CHEBI:597326"/>
    </ligand>
</feature>
<dbReference type="PANTHER" id="PTHR14084">
    <property type="entry name" value="KYNURENINASE"/>
    <property type="match status" value="1"/>
</dbReference>
<comment type="pathway">
    <text evidence="4 6">Amino-acid degradation; L-kynurenine degradation; L-alanine and anthranilate from L-kynurenine: step 1/1.</text>
</comment>
<proteinExistence type="inferred from homology"/>
<name>A0A5D0NQ76_9ACTN</name>
<dbReference type="Gene3D" id="3.40.640.10">
    <property type="entry name" value="Type I PLP-dependent aspartate aminotransferase-like (Major domain)"/>
    <property type="match status" value="1"/>
</dbReference>
<reference evidence="7 8" key="1">
    <citation type="submission" date="2019-08" db="EMBL/GenBank/DDBJ databases">
        <title>Actinomadura sp. nov. CYP1-5 isolated from mountain soil.</title>
        <authorList>
            <person name="Songsumanus A."/>
            <person name="Kuncharoen N."/>
            <person name="Kudo T."/>
            <person name="Yuki M."/>
            <person name="Igarashi Y."/>
            <person name="Tanasupawat S."/>
        </authorList>
    </citation>
    <scope>NUCLEOTIDE SEQUENCE [LARGE SCALE GENOMIC DNA]</scope>
    <source>
        <strain evidence="7 8">JCM 14158</strain>
    </source>
</reference>
<feature type="binding site" evidence="4">
    <location>
        <position position="221"/>
    </location>
    <ligand>
        <name>pyridoxal 5'-phosphate</name>
        <dbReference type="ChEBI" id="CHEBI:597326"/>
    </ligand>
</feature>
<comment type="pathway">
    <text evidence="4 6">Cofactor biosynthesis; NAD(+) biosynthesis; quinolinate from L-kynurenine: step 2/3.</text>
</comment>
<comment type="caution">
    <text evidence="4">Lacks conserved residue(s) required for the propagation of feature annotation.</text>
</comment>
<evidence type="ECO:0000256" key="5">
    <source>
        <dbReference type="NCBIfam" id="TIGR01814"/>
    </source>
</evidence>
<dbReference type="Proteomes" id="UP000323380">
    <property type="component" value="Unassembled WGS sequence"/>
</dbReference>
<comment type="catalytic activity">
    <reaction evidence="4 6">
        <text>L-kynurenine + H2O = anthranilate + L-alanine + H(+)</text>
        <dbReference type="Rhea" id="RHEA:16813"/>
        <dbReference type="ChEBI" id="CHEBI:15377"/>
        <dbReference type="ChEBI" id="CHEBI:15378"/>
        <dbReference type="ChEBI" id="CHEBI:16567"/>
        <dbReference type="ChEBI" id="CHEBI:57959"/>
        <dbReference type="ChEBI" id="CHEBI:57972"/>
        <dbReference type="EC" id="3.7.1.3"/>
    </reaction>
</comment>
<keyword evidence="2 4" id="KW-0378">Hydrolase</keyword>
<dbReference type="UniPathway" id="UPA00334">
    <property type="reaction ID" value="UER00455"/>
</dbReference>
<comment type="similarity">
    <text evidence="4 6">Belongs to the kynureninase family.</text>
</comment>
<evidence type="ECO:0000256" key="1">
    <source>
        <dbReference type="ARBA" id="ARBA00022642"/>
    </source>
</evidence>
<dbReference type="InterPro" id="IPR010111">
    <property type="entry name" value="Kynureninase"/>
</dbReference>
<comment type="catalytic activity">
    <reaction evidence="6">
        <text>3-hydroxy-L-kynurenine + H2O = 3-hydroxyanthranilate + L-alanine + H(+)</text>
        <dbReference type="Rhea" id="RHEA:25143"/>
        <dbReference type="ChEBI" id="CHEBI:15377"/>
        <dbReference type="ChEBI" id="CHEBI:15378"/>
        <dbReference type="ChEBI" id="CHEBI:36559"/>
        <dbReference type="ChEBI" id="CHEBI:57972"/>
        <dbReference type="ChEBI" id="CHEBI:58125"/>
        <dbReference type="EC" id="3.7.1.3"/>
    </reaction>
</comment>
<dbReference type="HAMAP" id="MF_01970">
    <property type="entry name" value="Kynureninase"/>
    <property type="match status" value="1"/>
</dbReference>
<keyword evidence="1 4" id="KW-0662">Pyridine nucleotide biosynthesis</keyword>
<dbReference type="UniPathway" id="UPA00253">
    <property type="reaction ID" value="UER00329"/>
</dbReference>
<dbReference type="RefSeq" id="WP_067892289.1">
    <property type="nucleotide sequence ID" value="NZ_VSFG01000002.1"/>
</dbReference>
<dbReference type="PANTHER" id="PTHR14084:SF0">
    <property type="entry name" value="KYNURENINASE"/>
    <property type="match status" value="1"/>
</dbReference>
<keyword evidence="8" id="KW-1185">Reference proteome</keyword>
<dbReference type="GO" id="GO:0043420">
    <property type="term" value="P:anthranilate metabolic process"/>
    <property type="evidence" value="ECO:0007669"/>
    <property type="project" value="TreeGrafter"/>
</dbReference>
<feature type="binding site" evidence="4">
    <location>
        <position position="196"/>
    </location>
    <ligand>
        <name>pyridoxal 5'-phosphate</name>
        <dbReference type="ChEBI" id="CHEBI:597326"/>
    </ligand>
</feature>
<dbReference type="GO" id="GO:0019441">
    <property type="term" value="P:L-tryptophan catabolic process to kynurenine"/>
    <property type="evidence" value="ECO:0007669"/>
    <property type="project" value="TreeGrafter"/>
</dbReference>
<evidence type="ECO:0000256" key="4">
    <source>
        <dbReference type="HAMAP-Rule" id="MF_01970"/>
    </source>
</evidence>
<comment type="function">
    <text evidence="4 6">Catalyzes the cleavage of L-kynurenine (L-Kyn) and L-3-hydroxykynurenine (L-3OHKyn) into anthranilic acid (AA) and 3-hydroxyanthranilic acid (3-OHAA), respectively.</text>
</comment>
<dbReference type="InterPro" id="IPR015421">
    <property type="entry name" value="PyrdxlP-dep_Trfase_major"/>
</dbReference>
<dbReference type="GO" id="GO:0009435">
    <property type="term" value="P:NAD+ biosynthetic process"/>
    <property type="evidence" value="ECO:0007669"/>
    <property type="project" value="UniProtKB-UniRule"/>
</dbReference>
<comment type="caution">
    <text evidence="7">The sequence shown here is derived from an EMBL/GenBank/DDBJ whole genome shotgun (WGS) entry which is preliminary data.</text>
</comment>
<feature type="binding site" evidence="4">
    <location>
        <position position="199"/>
    </location>
    <ligand>
        <name>pyridoxal 5'-phosphate</name>
        <dbReference type="ChEBI" id="CHEBI:597326"/>
    </ligand>
</feature>
<dbReference type="PIRSF" id="PIRSF038800">
    <property type="entry name" value="KYNU"/>
    <property type="match status" value="1"/>
</dbReference>
<organism evidence="7 8">
    <name type="scientific">Actinomadura chibensis</name>
    <dbReference type="NCBI Taxonomy" id="392828"/>
    <lineage>
        <taxon>Bacteria</taxon>
        <taxon>Bacillati</taxon>
        <taxon>Actinomycetota</taxon>
        <taxon>Actinomycetes</taxon>
        <taxon>Streptosporangiales</taxon>
        <taxon>Thermomonosporaceae</taxon>
        <taxon>Actinomadura</taxon>
    </lineage>
</organism>
<evidence type="ECO:0000313" key="8">
    <source>
        <dbReference type="Proteomes" id="UP000323380"/>
    </source>
</evidence>
<dbReference type="GO" id="GO:0019805">
    <property type="term" value="P:quinolinate biosynthetic process"/>
    <property type="evidence" value="ECO:0007669"/>
    <property type="project" value="UniProtKB-UniRule"/>
</dbReference>
<dbReference type="Pfam" id="PF22580">
    <property type="entry name" value="KYNU_C"/>
    <property type="match status" value="1"/>
</dbReference>
<comment type="subunit">
    <text evidence="4 6">Homodimer.</text>
</comment>
<dbReference type="InterPro" id="IPR015422">
    <property type="entry name" value="PyrdxlP-dep_Trfase_small"/>
</dbReference>
<accession>A0A5D0NQ76</accession>
<dbReference type="GO" id="GO:0097053">
    <property type="term" value="P:L-kynurenine catabolic process"/>
    <property type="evidence" value="ECO:0007669"/>
    <property type="project" value="UniProtKB-UniRule"/>
</dbReference>
<dbReference type="Gene3D" id="3.90.1150.10">
    <property type="entry name" value="Aspartate Aminotransferase, domain 1"/>
    <property type="match status" value="1"/>
</dbReference>
<evidence type="ECO:0000256" key="2">
    <source>
        <dbReference type="ARBA" id="ARBA00022801"/>
    </source>
</evidence>
<evidence type="ECO:0000313" key="7">
    <source>
        <dbReference type="EMBL" id="TYB46405.1"/>
    </source>
</evidence>
<dbReference type="EMBL" id="VSFG01000002">
    <property type="protein sequence ID" value="TYB46405.1"/>
    <property type="molecule type" value="Genomic_DNA"/>
</dbReference>
<feature type="modified residue" description="N6-(pyridoxal phosphate)lysine" evidence="4">
    <location>
        <position position="222"/>
    </location>
</feature>
<keyword evidence="3 4" id="KW-0663">Pyridoxal phosphate</keyword>
<dbReference type="GO" id="GO:0005737">
    <property type="term" value="C:cytoplasm"/>
    <property type="evidence" value="ECO:0007669"/>
    <property type="project" value="UniProtKB-UniRule"/>
</dbReference>
<dbReference type="GO" id="GO:0030170">
    <property type="term" value="F:pyridoxal phosphate binding"/>
    <property type="evidence" value="ECO:0007669"/>
    <property type="project" value="UniProtKB-UniRule"/>
</dbReference>
<dbReference type="InterPro" id="IPR015424">
    <property type="entry name" value="PyrdxlP-dep_Trfase"/>
</dbReference>